<protein>
    <recommendedName>
        <fullName evidence="2">Universal stress protein</fullName>
    </recommendedName>
</protein>
<dbReference type="EMBL" id="QWLB01000059">
    <property type="protein sequence ID" value="RIH91081.1"/>
    <property type="molecule type" value="Genomic_DNA"/>
</dbReference>
<dbReference type="PIRSF" id="PIRSF006276">
    <property type="entry name" value="UspA"/>
    <property type="match status" value="1"/>
</dbReference>
<dbReference type="PRINTS" id="PR01438">
    <property type="entry name" value="UNVRSLSTRESS"/>
</dbReference>
<dbReference type="RefSeq" id="WP_119358450.1">
    <property type="nucleotide sequence ID" value="NZ_QWLB01000059.1"/>
</dbReference>
<accession>A0A399F8W6</accession>
<dbReference type="GO" id="GO:0005737">
    <property type="term" value="C:cytoplasm"/>
    <property type="evidence" value="ECO:0007669"/>
    <property type="project" value="UniProtKB-SubCell"/>
</dbReference>
<evidence type="ECO:0000256" key="1">
    <source>
        <dbReference type="ARBA" id="ARBA00008791"/>
    </source>
</evidence>
<dbReference type="Gene3D" id="3.40.50.620">
    <property type="entry name" value="HUPs"/>
    <property type="match status" value="1"/>
</dbReference>
<dbReference type="CDD" id="cd00293">
    <property type="entry name" value="USP-like"/>
    <property type="match status" value="1"/>
</dbReference>
<evidence type="ECO:0000313" key="5">
    <source>
        <dbReference type="Proteomes" id="UP000266178"/>
    </source>
</evidence>
<gene>
    <name evidence="4" type="ORF">Mgrana_03020</name>
</gene>
<dbReference type="AlphaFoldDB" id="A0A399F8W6"/>
<dbReference type="Proteomes" id="UP000266178">
    <property type="component" value="Unassembled WGS sequence"/>
</dbReference>
<evidence type="ECO:0000256" key="2">
    <source>
        <dbReference type="PIRNR" id="PIRNR006276"/>
    </source>
</evidence>
<keyword evidence="2" id="KW-0963">Cytoplasm</keyword>
<comment type="subcellular location">
    <subcellularLocation>
        <location evidence="2">Cytoplasm</location>
    </subcellularLocation>
</comment>
<dbReference type="OrthoDB" id="9777884at2"/>
<sequence length="144" mass="15656">MYQRILMPTDGSECSQKAIDEGLQVAKAMGAQVTFLYAVEDISSALWISPESVPYGLQLVEDLKRVGQEALEKARQAAQGVGIAAETKLVEGKPVEAILEEAKNHDLIVMGTHGRSGLDRFMLGSVTEGVLHHCEKPVLVLRNK</sequence>
<proteinExistence type="inferred from homology"/>
<keyword evidence="5" id="KW-1185">Reference proteome</keyword>
<dbReference type="Pfam" id="PF00582">
    <property type="entry name" value="Usp"/>
    <property type="match status" value="1"/>
</dbReference>
<feature type="domain" description="UspA" evidence="3">
    <location>
        <begin position="1"/>
        <end position="142"/>
    </location>
</feature>
<name>A0A399F8W6_9DEIN</name>
<comment type="caution">
    <text evidence="4">The sequence shown here is derived from an EMBL/GenBank/DDBJ whole genome shotgun (WGS) entry which is preliminary data.</text>
</comment>
<dbReference type="InterPro" id="IPR006016">
    <property type="entry name" value="UspA"/>
</dbReference>
<comment type="similarity">
    <text evidence="1 2">Belongs to the universal stress protein A family.</text>
</comment>
<evidence type="ECO:0000259" key="3">
    <source>
        <dbReference type="Pfam" id="PF00582"/>
    </source>
</evidence>
<dbReference type="PANTHER" id="PTHR46268">
    <property type="entry name" value="STRESS RESPONSE PROTEIN NHAX"/>
    <property type="match status" value="1"/>
</dbReference>
<dbReference type="SUPFAM" id="SSF52402">
    <property type="entry name" value="Adenine nucleotide alpha hydrolases-like"/>
    <property type="match status" value="1"/>
</dbReference>
<reference evidence="4 5" key="1">
    <citation type="submission" date="2018-08" db="EMBL/GenBank/DDBJ databases">
        <title>Meiothermus granaticius genome AF-68 sequencing project.</title>
        <authorList>
            <person name="Da Costa M.S."/>
            <person name="Albuquerque L."/>
            <person name="Raposo P."/>
            <person name="Froufe H.J.C."/>
            <person name="Barroso C.S."/>
            <person name="Egas C."/>
        </authorList>
    </citation>
    <scope>NUCLEOTIDE SEQUENCE [LARGE SCALE GENOMIC DNA]</scope>
    <source>
        <strain evidence="4 5">AF-68</strain>
    </source>
</reference>
<evidence type="ECO:0000313" key="4">
    <source>
        <dbReference type="EMBL" id="RIH91081.1"/>
    </source>
</evidence>
<dbReference type="PANTHER" id="PTHR46268:SF6">
    <property type="entry name" value="UNIVERSAL STRESS PROTEIN UP12"/>
    <property type="match status" value="1"/>
</dbReference>
<organism evidence="4 5">
    <name type="scientific">Meiothermus granaticius NBRC 107808</name>
    <dbReference type="NCBI Taxonomy" id="1227551"/>
    <lineage>
        <taxon>Bacteria</taxon>
        <taxon>Thermotogati</taxon>
        <taxon>Deinococcota</taxon>
        <taxon>Deinococci</taxon>
        <taxon>Thermales</taxon>
        <taxon>Thermaceae</taxon>
        <taxon>Meiothermus</taxon>
    </lineage>
</organism>
<dbReference type="InterPro" id="IPR014729">
    <property type="entry name" value="Rossmann-like_a/b/a_fold"/>
</dbReference>
<dbReference type="InterPro" id="IPR006015">
    <property type="entry name" value="Universal_stress_UspA"/>
</dbReference>